<reference evidence="6" key="3">
    <citation type="journal article" date="2000" name="Genome Res.">
        <title>RIKEN integrated sequence analysis (RISA) system--384-format sequencing pipeline with 384 multicapillary sequencer.</title>
        <authorList>
            <person name="Shibata K."/>
            <person name="Itoh M."/>
            <person name="Aizawa K."/>
            <person name="Nagaoka S."/>
            <person name="Sasaki N."/>
            <person name="Carninci P."/>
            <person name="Konno H."/>
            <person name="Akiyama J."/>
            <person name="Nishi K."/>
            <person name="Kitsunai T."/>
            <person name="Tashiro H."/>
            <person name="Itoh M."/>
            <person name="Sumi N."/>
            <person name="Ishii Y."/>
            <person name="Nakamura S."/>
            <person name="Hazama M."/>
            <person name="Nishine T."/>
            <person name="Harada A."/>
            <person name="Yamamoto R."/>
            <person name="Matsumoto H."/>
            <person name="Sakaguchi S."/>
            <person name="Ikegami T."/>
            <person name="Kashiwagi K."/>
            <person name="Fujiwake S."/>
            <person name="Inoue K."/>
            <person name="Togawa Y."/>
            <person name="Izawa M."/>
            <person name="Ohara E."/>
            <person name="Watahiki M."/>
            <person name="Yoneda Y."/>
            <person name="Ishikawa T."/>
            <person name="Ozawa K."/>
            <person name="Tanaka T."/>
            <person name="Matsuura S."/>
            <person name="Kawai J."/>
            <person name="Okazaki Y."/>
            <person name="Muramatsu M."/>
            <person name="Inoue Y."/>
            <person name="Kira A."/>
            <person name="Hayashizaki Y."/>
        </authorList>
    </citation>
    <scope>NUCLEOTIDE SEQUENCE</scope>
    <source>
        <strain evidence="6">C57BL/6J</strain>
        <tissue evidence="6">Eyeball</tissue>
    </source>
</reference>
<dbReference type="PANTHER" id="PTHR14095:SF1">
    <property type="entry name" value="SERINE_THREONINE-PROTEIN PHOSPHATASE 2A REGULATORY SUBUNIT B'' SUBUNIT BETA"/>
    <property type="match status" value="1"/>
</dbReference>
<dbReference type="Gene3D" id="1.10.238.10">
    <property type="entry name" value="EF-hand"/>
    <property type="match status" value="1"/>
</dbReference>
<reference evidence="6" key="6">
    <citation type="submission" date="2004-03" db="EMBL/GenBank/DDBJ databases">
        <authorList>
            <person name="Arakawa T."/>
            <person name="Carninci P."/>
            <person name="Fukuda S."/>
            <person name="Hashizume W."/>
            <person name="Hayashida K."/>
            <person name="Hori F."/>
            <person name="Iida J."/>
            <person name="Imamura K."/>
            <person name="Imotani K."/>
            <person name="Itoh M."/>
            <person name="Kanagawa S."/>
            <person name="Kawai J."/>
            <person name="Kojima M."/>
            <person name="Konno H."/>
            <person name="Murata M."/>
            <person name="Nakamura M."/>
            <person name="Ninomiya N."/>
            <person name="Nishiyori H."/>
            <person name="Nomura K."/>
            <person name="Ohno M."/>
            <person name="Sakazume N."/>
            <person name="Sano H."/>
            <person name="Sasaki D."/>
            <person name="Shibata K."/>
            <person name="Shiraki T."/>
            <person name="Tagami M."/>
            <person name="Tagami Y."/>
            <person name="Waki K."/>
            <person name="Watahiki A."/>
            <person name="Muramatsu M."/>
            <person name="Hayashizaki Y."/>
        </authorList>
    </citation>
    <scope>NUCLEOTIDE SEQUENCE</scope>
    <source>
        <strain evidence="6">C57BL/6J</strain>
        <tissue evidence="6">Eyeball</tissue>
    </source>
</reference>
<keyword evidence="1" id="KW-0479">Metal-binding</keyword>
<feature type="region of interest" description="Disordered" evidence="3">
    <location>
        <begin position="325"/>
        <end position="356"/>
    </location>
</feature>
<reference evidence="6" key="8">
    <citation type="journal article" date="2005" name="Science">
        <title>Antisense Transcription in the Mammalian Transcriptome.</title>
        <authorList>
            <consortium name="RIKEN Genome Exploration Research Group and Genome Science Group (Genome Network Project Core Group) and the FANTOM Consortium"/>
        </authorList>
    </citation>
    <scope>NUCLEOTIDE SEQUENCE</scope>
    <source>
        <strain evidence="6">C57BL/6J</strain>
        <tissue evidence="6">Eyeball</tissue>
    </source>
</reference>
<evidence type="ECO:0000259" key="4">
    <source>
        <dbReference type="Pfam" id="PF13202"/>
    </source>
</evidence>
<reference evidence="6" key="4">
    <citation type="journal article" date="2001" name="Nature">
        <title>Functional annotation of a full-length mouse cDNA collection.</title>
        <authorList>
            <consortium name="The RIKEN Genome Exploration Research Group Phase II Team and the FANTOM Consortium"/>
        </authorList>
    </citation>
    <scope>NUCLEOTIDE SEQUENCE</scope>
    <source>
        <strain evidence="6">C57BL/6J</strain>
        <tissue evidence="6">Eyeball</tissue>
    </source>
</reference>
<evidence type="ECO:0000256" key="1">
    <source>
        <dbReference type="ARBA" id="ARBA00022723"/>
    </source>
</evidence>
<dbReference type="RefSeq" id="NP_035284.2">
    <property type="nucleotide sequence ID" value="NM_011154.2"/>
</dbReference>
<dbReference type="Gene3D" id="1.10.238.220">
    <property type="match status" value="1"/>
</dbReference>
<feature type="compositionally biased region" description="Acidic residues" evidence="3">
    <location>
        <begin position="325"/>
        <end position="338"/>
    </location>
</feature>
<sequence length="356" mass="40338">MPLTPPIAVRFTVNPSDPALTPPTALGPAHTALTLTVITALALPLMPGHTHSPHINYSDSRHGSPVTPPLFQVIQRIFYTVNRSWSGMISREELRRSSFLQAVSQLEVEPDINRMTSFFSYEHFYVIYCKFWELDLDRDLTIDRSDLARHGDGAISSRMIDRIFSGAVTRARLPRKVGKLSYADFVWFLLSEEDKTTPTSTEYWFRCMDLDGDGALSMFELEFFYEEQAQRMAARGVEPLPFHDLARQVLDLVAPRCPGRITLRDLKQCGLAGEFFDAFFNVDKYLAREQREQAGTPQDTDSDPAASAWDRYAAEEYDFLVAEEAMAEDDDDHDEGSDPIDLYGLADEDCDDLEPL</sequence>
<dbReference type="InterPro" id="IPR002048">
    <property type="entry name" value="EF_hand_dom"/>
</dbReference>
<dbReference type="Pfam" id="PF17958">
    <property type="entry name" value="EF-hand_13"/>
    <property type="match status" value="1"/>
</dbReference>
<dbReference type="GO" id="GO:0005509">
    <property type="term" value="F:calcium ion binding"/>
    <property type="evidence" value="ECO:0007669"/>
    <property type="project" value="InterPro"/>
</dbReference>
<reference evidence="6" key="1">
    <citation type="journal article" date="1999" name="Methods Enzymol.">
        <title>High-efficiency full-length cDNA cloning.</title>
        <authorList>
            <person name="Carninci P."/>
            <person name="Hayashizaki Y."/>
        </authorList>
    </citation>
    <scope>NUCLEOTIDE SEQUENCE</scope>
    <source>
        <strain evidence="6">C57BL/6J</strain>
        <tissue evidence="6">Eyeball</tissue>
    </source>
</reference>
<reference evidence="6" key="7">
    <citation type="journal article" date="2005" name="Science">
        <title>The Transcriptional Landscape of the Mammalian Genome.</title>
        <authorList>
            <consortium name="The FANTOM Consortium"/>
            <consortium name="Riken Genome Exploration Research Group and Genome Science Group (Genome Network Project Core Group)"/>
        </authorList>
    </citation>
    <scope>NUCLEOTIDE SEQUENCE</scope>
    <source>
        <strain evidence="6">C57BL/6J</strain>
        <tissue evidence="6">Eyeball</tissue>
    </source>
</reference>
<gene>
    <name evidence="7" type="primary">Ppp2r3d</name>
    <name evidence="7" type="synonym">Ppp2r3a</name>
</gene>
<evidence type="ECO:0000259" key="5">
    <source>
        <dbReference type="Pfam" id="PF17958"/>
    </source>
</evidence>
<protein>
    <recommendedName>
        <fullName evidence="8">Serine/threonine-protein phosphatase 2A regulatory subunit B'' subunit alpha</fullName>
    </recommendedName>
</protein>
<evidence type="ECO:0000313" key="7">
    <source>
        <dbReference type="MGI" id="MGI:1335093"/>
    </source>
</evidence>
<evidence type="ECO:0000256" key="3">
    <source>
        <dbReference type="SAM" id="MobiDB-lite"/>
    </source>
</evidence>
<dbReference type="AlphaFoldDB" id="Q3UPT6"/>
<dbReference type="RefSeq" id="NP_001156887.1">
    <property type="nucleotide sequence ID" value="NM_001163415.1"/>
</dbReference>
<accession>Q3UPT6</accession>
<dbReference type="MGI" id="MGI:1335093">
    <property type="gene designation" value="Ppp2r3d"/>
</dbReference>
<name>Q3UPT6_MOUSE</name>
<dbReference type="InterPro" id="IPR041534">
    <property type="entry name" value="EF-hand_13"/>
</dbReference>
<dbReference type="CTD" id="19054"/>
<dbReference type="GeneID" id="19054"/>
<organism evidence="6">
    <name type="scientific">Mus musculus</name>
    <name type="common">Mouse</name>
    <dbReference type="NCBI Taxonomy" id="10090"/>
    <lineage>
        <taxon>Eukaryota</taxon>
        <taxon>Metazoa</taxon>
        <taxon>Chordata</taxon>
        <taxon>Craniata</taxon>
        <taxon>Vertebrata</taxon>
        <taxon>Euteleostomi</taxon>
        <taxon>Mammalia</taxon>
        <taxon>Eutheria</taxon>
        <taxon>Euarchontoglires</taxon>
        <taxon>Glires</taxon>
        <taxon>Rodentia</taxon>
        <taxon>Myomorpha</taxon>
        <taxon>Muroidea</taxon>
        <taxon>Muridae</taxon>
        <taxon>Murinae</taxon>
        <taxon>Mus</taxon>
        <taxon>Mus</taxon>
    </lineage>
</organism>
<dbReference type="OrthoDB" id="5586at2759"/>
<feature type="domain" description="EF-hand" evidence="4">
    <location>
        <begin position="204"/>
        <end position="224"/>
    </location>
</feature>
<dbReference type="InterPro" id="IPR011992">
    <property type="entry name" value="EF-hand-dom_pair"/>
</dbReference>
<dbReference type="InterPro" id="IPR018247">
    <property type="entry name" value="EF_Hand_1_Ca_BS"/>
</dbReference>
<dbReference type="EMBL" id="AK143212">
    <property type="protein sequence ID" value="BAE25309.1"/>
    <property type="molecule type" value="mRNA"/>
</dbReference>
<dbReference type="CDD" id="cd21504">
    <property type="entry name" value="PPP2R3A_B-like"/>
    <property type="match status" value="1"/>
</dbReference>
<reference evidence="6" key="5">
    <citation type="journal article" date="2002" name="Nature">
        <title>Analysis of the mouse transcriptome based on functional annotation of 60,770 full-length cDNAs.</title>
        <authorList>
            <consortium name="The FANTOM Consortium and the RIKEN Genome Exploration Research Group Phase I and II Team"/>
        </authorList>
    </citation>
    <scope>NUCLEOTIDE SEQUENCE</scope>
    <source>
        <strain evidence="6">C57BL/6J</strain>
        <tissue evidence="6">Eyeball</tissue>
    </source>
</reference>
<keyword evidence="2" id="KW-0106">Calcium</keyword>
<reference evidence="6" key="2">
    <citation type="journal article" date="2000" name="Genome Res.">
        <title>Normalization and subtraction of cap-trapper-selected cDNAs to prepare full-length cDNA libraries for rapid discovery of new genes.</title>
        <authorList>
            <person name="Carninci P."/>
            <person name="Shibata Y."/>
            <person name="Hayatsu N."/>
            <person name="Sugahara Y."/>
            <person name="Shibata K."/>
            <person name="Itoh M."/>
            <person name="Konno H."/>
            <person name="Okazaki Y."/>
            <person name="Muramatsu M."/>
            <person name="Hayashizaki Y."/>
        </authorList>
    </citation>
    <scope>NUCLEOTIDE SEQUENCE</scope>
    <source>
        <strain evidence="6">C57BL/6J</strain>
        <tissue evidence="6">Eyeball</tissue>
    </source>
</reference>
<evidence type="ECO:0000313" key="6">
    <source>
        <dbReference type="EMBL" id="BAE25309.1"/>
    </source>
</evidence>
<feature type="domain" description="PP2A regulatory subunit B'' EF-hand" evidence="5">
    <location>
        <begin position="73"/>
        <end position="109"/>
    </location>
</feature>
<dbReference type="BioGRID-ORCS" id="19054">
    <property type="hits" value="2 hits in 24 CRISPR screens"/>
</dbReference>
<feature type="compositionally biased region" description="Acidic residues" evidence="3">
    <location>
        <begin position="346"/>
        <end position="356"/>
    </location>
</feature>
<dbReference type="FunFam" id="1.10.238.10:FF:000025">
    <property type="entry name" value="serine/threonine-protein phosphatase 2A regulatory subunit B'' subunit alpha"/>
    <property type="match status" value="1"/>
</dbReference>
<dbReference type="AGR" id="MGI:1335093"/>
<dbReference type="PANTHER" id="PTHR14095">
    <property type="entry name" value="PHOSPHATASE 2A REGULATORY SUBUNIT-RELATED"/>
    <property type="match status" value="1"/>
</dbReference>
<dbReference type="PROSITE" id="PS00018">
    <property type="entry name" value="EF_HAND_1"/>
    <property type="match status" value="1"/>
</dbReference>
<dbReference type="SUPFAM" id="SSF47473">
    <property type="entry name" value="EF-hand"/>
    <property type="match status" value="1"/>
</dbReference>
<evidence type="ECO:0000256" key="2">
    <source>
        <dbReference type="ARBA" id="ARBA00022837"/>
    </source>
</evidence>
<dbReference type="KEGG" id="mmu:19054"/>
<proteinExistence type="evidence at transcript level"/>
<dbReference type="Pfam" id="PF13202">
    <property type="entry name" value="EF-hand_5"/>
    <property type="match status" value="1"/>
</dbReference>
<evidence type="ECO:0008006" key="8">
    <source>
        <dbReference type="Google" id="ProtNLM"/>
    </source>
</evidence>
<dbReference type="DNASU" id="19054"/>